<dbReference type="Gene3D" id="3.40.50.300">
    <property type="entry name" value="P-loop containing nucleotide triphosphate hydrolases"/>
    <property type="match status" value="1"/>
</dbReference>
<evidence type="ECO:0000313" key="6">
    <source>
        <dbReference type="EMBL" id="MFD0885965.1"/>
    </source>
</evidence>
<sequence>MIDLHGITKRHGTLTALDNVDLHFGPGLVALLGRNGAGKSTLLSLMAGLALETSGVLELENRSLGRRRSALRAAVTLLPQDLSLDPRATAAELVDYLLRLRGRSVHRVAEMFELFGLGTVARRPLGELSGGTRQRVGLAYACAADTPILLLDEPTQGLDPWERLTLMRHLAEAGSTKTIVCSTHILSDAEQIASRLVVLHDGRVAFDGSAEKLIAAAPPLYELRCEHHDLASLREQGTIVRVARDEHGHYTVRWTPGDDRPPPGTAVEPTLQDAYLALHPGP</sequence>
<dbReference type="GO" id="GO:0005524">
    <property type="term" value="F:ATP binding"/>
    <property type="evidence" value="ECO:0007669"/>
    <property type="project" value="UniProtKB-KW"/>
</dbReference>
<comment type="similarity">
    <text evidence="1">Belongs to the ABC transporter superfamily.</text>
</comment>
<dbReference type="Pfam" id="PF00005">
    <property type="entry name" value="ABC_tran"/>
    <property type="match status" value="1"/>
</dbReference>
<proteinExistence type="inferred from homology"/>
<keyword evidence="7" id="KW-1185">Reference proteome</keyword>
<accession>A0ABW3DT50</accession>
<dbReference type="SMART" id="SM00382">
    <property type="entry name" value="AAA"/>
    <property type="match status" value="1"/>
</dbReference>
<dbReference type="Proteomes" id="UP001597024">
    <property type="component" value="Unassembled WGS sequence"/>
</dbReference>
<dbReference type="PROSITE" id="PS50893">
    <property type="entry name" value="ABC_TRANSPORTER_2"/>
    <property type="match status" value="1"/>
</dbReference>
<dbReference type="InterPro" id="IPR003593">
    <property type="entry name" value="AAA+_ATPase"/>
</dbReference>
<comment type="caution">
    <text evidence="6">The sequence shown here is derived from an EMBL/GenBank/DDBJ whole genome shotgun (WGS) entry which is preliminary data.</text>
</comment>
<name>A0ABW3DT50_9ACTN</name>
<keyword evidence="2" id="KW-0813">Transport</keyword>
<reference evidence="7" key="1">
    <citation type="journal article" date="2019" name="Int. J. Syst. Evol. Microbiol.">
        <title>The Global Catalogue of Microorganisms (GCM) 10K type strain sequencing project: providing services to taxonomists for standard genome sequencing and annotation.</title>
        <authorList>
            <consortium name="The Broad Institute Genomics Platform"/>
            <consortium name="The Broad Institute Genome Sequencing Center for Infectious Disease"/>
            <person name="Wu L."/>
            <person name="Ma J."/>
        </authorList>
    </citation>
    <scope>NUCLEOTIDE SEQUENCE [LARGE SCALE GENOMIC DNA]</scope>
    <source>
        <strain evidence="7">CCUG 62974</strain>
    </source>
</reference>
<dbReference type="SUPFAM" id="SSF52540">
    <property type="entry name" value="P-loop containing nucleoside triphosphate hydrolases"/>
    <property type="match status" value="1"/>
</dbReference>
<evidence type="ECO:0000256" key="3">
    <source>
        <dbReference type="ARBA" id="ARBA00022741"/>
    </source>
</evidence>
<evidence type="ECO:0000256" key="1">
    <source>
        <dbReference type="ARBA" id="ARBA00005417"/>
    </source>
</evidence>
<feature type="domain" description="ABC transporter" evidence="5">
    <location>
        <begin position="2"/>
        <end position="226"/>
    </location>
</feature>
<dbReference type="EMBL" id="JBHTHX010000480">
    <property type="protein sequence ID" value="MFD0885965.1"/>
    <property type="molecule type" value="Genomic_DNA"/>
</dbReference>
<keyword evidence="3" id="KW-0547">Nucleotide-binding</keyword>
<evidence type="ECO:0000256" key="4">
    <source>
        <dbReference type="ARBA" id="ARBA00022840"/>
    </source>
</evidence>
<evidence type="ECO:0000256" key="2">
    <source>
        <dbReference type="ARBA" id="ARBA00022448"/>
    </source>
</evidence>
<evidence type="ECO:0000313" key="7">
    <source>
        <dbReference type="Proteomes" id="UP001597024"/>
    </source>
</evidence>
<gene>
    <name evidence="6" type="ORF">ACFQ08_15560</name>
</gene>
<keyword evidence="4 6" id="KW-0067">ATP-binding</keyword>
<dbReference type="InterPro" id="IPR003439">
    <property type="entry name" value="ABC_transporter-like_ATP-bd"/>
</dbReference>
<organism evidence="6 7">
    <name type="scientific">Streptosporangium algeriense</name>
    <dbReference type="NCBI Taxonomy" id="1682748"/>
    <lineage>
        <taxon>Bacteria</taxon>
        <taxon>Bacillati</taxon>
        <taxon>Actinomycetota</taxon>
        <taxon>Actinomycetes</taxon>
        <taxon>Streptosporangiales</taxon>
        <taxon>Streptosporangiaceae</taxon>
        <taxon>Streptosporangium</taxon>
    </lineage>
</organism>
<evidence type="ECO:0000259" key="5">
    <source>
        <dbReference type="PROSITE" id="PS50893"/>
    </source>
</evidence>
<dbReference type="InterPro" id="IPR027417">
    <property type="entry name" value="P-loop_NTPase"/>
</dbReference>
<dbReference type="PANTHER" id="PTHR43335:SF2">
    <property type="entry name" value="ABC TRANSPORTER, ATP-BINDING PROTEIN"/>
    <property type="match status" value="1"/>
</dbReference>
<protein>
    <submittedName>
        <fullName evidence="6">ATP-binding cassette domain-containing protein</fullName>
    </submittedName>
</protein>
<dbReference type="PANTHER" id="PTHR43335">
    <property type="entry name" value="ABC TRANSPORTER, ATP-BINDING PROTEIN"/>
    <property type="match status" value="1"/>
</dbReference>